<dbReference type="EMBL" id="CAVMJV010000020">
    <property type="protein sequence ID" value="CAK5065920.1"/>
    <property type="molecule type" value="Genomic_DNA"/>
</dbReference>
<evidence type="ECO:0000313" key="1">
    <source>
        <dbReference type="EMBL" id="CAK5065920.1"/>
    </source>
</evidence>
<sequence>MDNIQLAQNLSTISADFPFIYLHNEMVKYFQERNKSVIKAREKWMQQLKLSDASDTFTGSDVSILPNQIFSHVSMLLFKCLILIFLPKFKKNAETRLEAMGFRVGFVLAEKFSKDMSRFANELDRMKFICKEFWISTFGKGVNKLSTNHQGIYIIQDTDFCTLSPFSDGVQYVADCIPFMALPVGIVRGALDNLGICATVTVHVEKLPIVKFNVQMIK</sequence>
<accession>A0ACB0YW38</accession>
<name>A0ACB0YW38_MELEN</name>
<keyword evidence="2" id="KW-1185">Reference proteome</keyword>
<dbReference type="Proteomes" id="UP001497535">
    <property type="component" value="Unassembled WGS sequence"/>
</dbReference>
<proteinExistence type="predicted"/>
<gene>
    <name evidence="1" type="ORF">MENTE1834_LOCUS17414</name>
</gene>
<comment type="caution">
    <text evidence="1">The sequence shown here is derived from an EMBL/GenBank/DDBJ whole genome shotgun (WGS) entry which is preliminary data.</text>
</comment>
<evidence type="ECO:0000313" key="2">
    <source>
        <dbReference type="Proteomes" id="UP001497535"/>
    </source>
</evidence>
<organism evidence="1 2">
    <name type="scientific">Meloidogyne enterolobii</name>
    <name type="common">Root-knot nematode worm</name>
    <name type="synonym">Meloidogyne mayaguensis</name>
    <dbReference type="NCBI Taxonomy" id="390850"/>
    <lineage>
        <taxon>Eukaryota</taxon>
        <taxon>Metazoa</taxon>
        <taxon>Ecdysozoa</taxon>
        <taxon>Nematoda</taxon>
        <taxon>Chromadorea</taxon>
        <taxon>Rhabditida</taxon>
        <taxon>Tylenchina</taxon>
        <taxon>Tylenchomorpha</taxon>
        <taxon>Tylenchoidea</taxon>
        <taxon>Meloidogynidae</taxon>
        <taxon>Meloidogyninae</taxon>
        <taxon>Meloidogyne</taxon>
    </lineage>
</organism>
<reference evidence="1" key="1">
    <citation type="submission" date="2023-11" db="EMBL/GenBank/DDBJ databases">
        <authorList>
            <person name="Poullet M."/>
        </authorList>
    </citation>
    <scope>NUCLEOTIDE SEQUENCE</scope>
    <source>
        <strain evidence="1">E1834</strain>
    </source>
</reference>
<protein>
    <submittedName>
        <fullName evidence="1">Uncharacterized protein</fullName>
    </submittedName>
</protein>